<keyword evidence="4 10" id="KW-0812">Transmembrane</keyword>
<evidence type="ECO:0008006" key="13">
    <source>
        <dbReference type="Google" id="ProtNLM"/>
    </source>
</evidence>
<evidence type="ECO:0000256" key="3">
    <source>
        <dbReference type="ARBA" id="ARBA00022448"/>
    </source>
</evidence>
<dbReference type="GO" id="GO:0015250">
    <property type="term" value="F:water channel activity"/>
    <property type="evidence" value="ECO:0007669"/>
    <property type="project" value="TreeGrafter"/>
</dbReference>
<name>A0A067LUI6_BOTB1</name>
<evidence type="ECO:0000256" key="4">
    <source>
        <dbReference type="ARBA" id="ARBA00022692"/>
    </source>
</evidence>
<evidence type="ECO:0000256" key="6">
    <source>
        <dbReference type="ARBA" id="ARBA00022989"/>
    </source>
</evidence>
<dbReference type="PANTHER" id="PTHR43829">
    <property type="entry name" value="AQUAPORIN OR AQUAGLYCEROPORIN RELATED"/>
    <property type="match status" value="1"/>
</dbReference>
<protein>
    <recommendedName>
        <fullName evidence="13">Aquaporin</fullName>
    </recommendedName>
</protein>
<sequence length="306" mass="33280">MKNLEDYTPDCTSRDVPSVDDSASLPGLPNLLCNIWALRTTHWAEFLSTLITTVACIPGLLGGDSSSFSLIAILGSMIGFALGMHTGGFGNPILTVAMAYAGRLPYQKARTYLAMQFAGALVGATATYLYYSPAVDAFEGGKGIRTISGSAKFFTTIYAPDALHFGYSVGPLASHMVLQNLFVLGHSAFIPVDVFHISAFTPLHMLYLPLSTLPVTSRHASYCTQRDTAAKFGLKEGKRVAAKLLRRARLTFFNPYPSSERALLAHYTTITAIFGARVGITLDRDRRRIEKEEDLENQAKTGALRI</sequence>
<dbReference type="Gene3D" id="1.20.1080.10">
    <property type="entry name" value="Glycerol uptake facilitator protein"/>
    <property type="match status" value="1"/>
</dbReference>
<keyword evidence="7 10" id="KW-0472">Membrane</keyword>
<dbReference type="GO" id="GO:0005886">
    <property type="term" value="C:plasma membrane"/>
    <property type="evidence" value="ECO:0007669"/>
    <property type="project" value="TreeGrafter"/>
</dbReference>
<gene>
    <name evidence="11" type="ORF">BOTBODRAFT_181118</name>
</gene>
<comment type="catalytic activity">
    <reaction evidence="8">
        <text>H2O(in) = H2O(out)</text>
        <dbReference type="Rhea" id="RHEA:29667"/>
        <dbReference type="ChEBI" id="CHEBI:15377"/>
    </reaction>
</comment>
<dbReference type="STRING" id="930990.A0A067LUI6"/>
<dbReference type="PANTHER" id="PTHR43829:SF9">
    <property type="entry name" value="AQUAPORIN-9"/>
    <property type="match status" value="1"/>
</dbReference>
<feature type="transmembrane region" description="Helical" evidence="10">
    <location>
        <begin position="67"/>
        <end position="100"/>
    </location>
</feature>
<dbReference type="EMBL" id="KL198118">
    <property type="protein sequence ID" value="KDQ06978.1"/>
    <property type="molecule type" value="Genomic_DNA"/>
</dbReference>
<dbReference type="InParanoid" id="A0A067LUI6"/>
<evidence type="ECO:0000256" key="5">
    <source>
        <dbReference type="ARBA" id="ARBA00022737"/>
    </source>
</evidence>
<comment type="similarity">
    <text evidence="2">Belongs to the MIP/aquaporin (TC 1.A.8) family.</text>
</comment>
<dbReference type="Pfam" id="PF00230">
    <property type="entry name" value="MIP"/>
    <property type="match status" value="1"/>
</dbReference>
<dbReference type="InterPro" id="IPR050363">
    <property type="entry name" value="MIP/Aquaporin"/>
</dbReference>
<keyword evidence="5" id="KW-0677">Repeat</keyword>
<evidence type="ECO:0000313" key="12">
    <source>
        <dbReference type="Proteomes" id="UP000027195"/>
    </source>
</evidence>
<feature type="transmembrane region" description="Helical" evidence="10">
    <location>
        <begin position="43"/>
        <end position="61"/>
    </location>
</feature>
<accession>A0A067LUI6</accession>
<feature type="transmembrane region" description="Helical" evidence="10">
    <location>
        <begin position="112"/>
        <end position="131"/>
    </location>
</feature>
<evidence type="ECO:0000256" key="2">
    <source>
        <dbReference type="ARBA" id="ARBA00006175"/>
    </source>
</evidence>
<dbReference type="Proteomes" id="UP000027195">
    <property type="component" value="Unassembled WGS sequence"/>
</dbReference>
<evidence type="ECO:0000256" key="7">
    <source>
        <dbReference type="ARBA" id="ARBA00023136"/>
    </source>
</evidence>
<evidence type="ECO:0000256" key="9">
    <source>
        <dbReference type="SAM" id="MobiDB-lite"/>
    </source>
</evidence>
<dbReference type="SUPFAM" id="SSF81338">
    <property type="entry name" value="Aquaporin-like"/>
    <property type="match status" value="1"/>
</dbReference>
<keyword evidence="6 10" id="KW-1133">Transmembrane helix</keyword>
<dbReference type="HOGENOM" id="CLU_909090_0_0_1"/>
<reference evidence="12" key="1">
    <citation type="journal article" date="2014" name="Proc. Natl. Acad. Sci. U.S.A.">
        <title>Extensive sampling of basidiomycete genomes demonstrates inadequacy of the white-rot/brown-rot paradigm for wood decay fungi.</title>
        <authorList>
            <person name="Riley R."/>
            <person name="Salamov A.A."/>
            <person name="Brown D.W."/>
            <person name="Nagy L.G."/>
            <person name="Floudas D."/>
            <person name="Held B.W."/>
            <person name="Levasseur A."/>
            <person name="Lombard V."/>
            <person name="Morin E."/>
            <person name="Otillar R."/>
            <person name="Lindquist E.A."/>
            <person name="Sun H."/>
            <person name="LaButti K.M."/>
            <person name="Schmutz J."/>
            <person name="Jabbour D."/>
            <person name="Luo H."/>
            <person name="Baker S.E."/>
            <person name="Pisabarro A.G."/>
            <person name="Walton J.D."/>
            <person name="Blanchette R.A."/>
            <person name="Henrissat B."/>
            <person name="Martin F."/>
            <person name="Cullen D."/>
            <person name="Hibbett D.S."/>
            <person name="Grigoriev I.V."/>
        </authorList>
    </citation>
    <scope>NUCLEOTIDE SEQUENCE [LARGE SCALE GENOMIC DNA]</scope>
    <source>
        <strain evidence="12">FD-172 SS1</strain>
    </source>
</reference>
<feature type="region of interest" description="Disordered" evidence="9">
    <location>
        <begin position="1"/>
        <end position="21"/>
    </location>
</feature>
<keyword evidence="12" id="KW-1185">Reference proteome</keyword>
<proteinExistence type="inferred from homology"/>
<dbReference type="InterPro" id="IPR000425">
    <property type="entry name" value="MIP"/>
</dbReference>
<evidence type="ECO:0000256" key="1">
    <source>
        <dbReference type="ARBA" id="ARBA00004141"/>
    </source>
</evidence>
<keyword evidence="3" id="KW-0813">Transport</keyword>
<evidence type="ECO:0000256" key="8">
    <source>
        <dbReference type="ARBA" id="ARBA00034651"/>
    </source>
</evidence>
<dbReference type="AlphaFoldDB" id="A0A067LUI6"/>
<dbReference type="InterPro" id="IPR023271">
    <property type="entry name" value="Aquaporin-like"/>
</dbReference>
<comment type="subcellular location">
    <subcellularLocation>
        <location evidence="1">Membrane</location>
        <topology evidence="1">Multi-pass membrane protein</topology>
    </subcellularLocation>
</comment>
<evidence type="ECO:0000313" key="11">
    <source>
        <dbReference type="EMBL" id="KDQ06978.1"/>
    </source>
</evidence>
<evidence type="ECO:0000256" key="10">
    <source>
        <dbReference type="SAM" id="Phobius"/>
    </source>
</evidence>
<organism evidence="11 12">
    <name type="scientific">Botryobasidium botryosum (strain FD-172 SS1)</name>
    <dbReference type="NCBI Taxonomy" id="930990"/>
    <lineage>
        <taxon>Eukaryota</taxon>
        <taxon>Fungi</taxon>
        <taxon>Dikarya</taxon>
        <taxon>Basidiomycota</taxon>
        <taxon>Agaricomycotina</taxon>
        <taxon>Agaricomycetes</taxon>
        <taxon>Cantharellales</taxon>
        <taxon>Botryobasidiaceae</taxon>
        <taxon>Botryobasidium</taxon>
    </lineage>
</organism>
<dbReference type="OrthoDB" id="3222at2759"/>
<dbReference type="GO" id="GO:0015254">
    <property type="term" value="F:glycerol channel activity"/>
    <property type="evidence" value="ECO:0007669"/>
    <property type="project" value="TreeGrafter"/>
</dbReference>